<proteinExistence type="inferred from homology"/>
<dbReference type="Proteomes" id="UP001642464">
    <property type="component" value="Unassembled WGS sequence"/>
</dbReference>
<evidence type="ECO:0000313" key="7">
    <source>
        <dbReference type="Proteomes" id="UP001642464"/>
    </source>
</evidence>
<dbReference type="SUPFAM" id="SSF56801">
    <property type="entry name" value="Acetyl-CoA synthetase-like"/>
    <property type="match status" value="1"/>
</dbReference>
<comment type="caution">
    <text evidence="6">The sequence shown here is derived from an EMBL/GenBank/DDBJ whole genome shotgun (WGS) entry which is preliminary data.</text>
</comment>
<dbReference type="Gene3D" id="3.30.300.30">
    <property type="match status" value="1"/>
</dbReference>
<dbReference type="InterPro" id="IPR042099">
    <property type="entry name" value="ANL_N_sf"/>
</dbReference>
<dbReference type="Gene3D" id="2.30.38.10">
    <property type="entry name" value="Luciferase, Domain 3"/>
    <property type="match status" value="1"/>
</dbReference>
<gene>
    <name evidence="6" type="ORF">SCF082_LOCUS4342</name>
</gene>
<accession>A0ABP0I275</accession>
<dbReference type="Gene3D" id="3.40.50.12780">
    <property type="entry name" value="N-terminal domain of ligase-like"/>
    <property type="match status" value="1"/>
</dbReference>
<dbReference type="InterPro" id="IPR000873">
    <property type="entry name" value="AMP-dep_synth/lig_dom"/>
</dbReference>
<evidence type="ECO:0000256" key="2">
    <source>
        <dbReference type="ARBA" id="ARBA00022598"/>
    </source>
</evidence>
<evidence type="ECO:0000313" key="6">
    <source>
        <dbReference type="EMBL" id="CAK8995390.1"/>
    </source>
</evidence>
<evidence type="ECO:0000259" key="5">
    <source>
        <dbReference type="Pfam" id="PF13193"/>
    </source>
</evidence>
<sequence length="516" mass="57334">MDPETDDTYVSKTLESLRRRAQEQLTAADGPFPLAEEEVEHFGTSQRLGVGRYLCYQKGPNSLTCHTLPEFFSDSFARHTDKDFLASRRKKRRTPEGSKKVYEGDRFTYGETLDIAVALSRTLAQTYGVQRGLGLAQARRLTEEWVFTLIAVNGFLSAVSLPVNAWWTGTELKQYGLEDSQTCLLVADLERLDRDRAMLMYTSGTTAMPRLGEKLVMMYKWDAGRALKLIEDEKVQAIVGVPTNTYDLAPWMVNHPDFKKYDTSSMVGVGGGGAAFAAPMIKRVKDTFQNARASTGYGLTETNAVSVVMPAELFPARPTSCGLPAVNVNVCILDENNHKLPPGGVGEICFRGATIMKEYWRKPDKTSEVFHIDEHGQLWFRSGDIGALDEQNFVYILDRAKDIIIRGGENISCAEVEQAIFEHPTVAEVAAIGLPHENLGETVAVAVVFKTGSSAPDAEELREHAASLLPRHMVPSDVFVWKEALPRGATGKIQKRDIREEITKSRKERQTPPSKL</sequence>
<dbReference type="EMBL" id="CAXAMM010002226">
    <property type="protein sequence ID" value="CAK8995390.1"/>
    <property type="molecule type" value="Genomic_DNA"/>
</dbReference>
<feature type="domain" description="AMP-binding enzyme C-terminal" evidence="5">
    <location>
        <begin position="415"/>
        <end position="492"/>
    </location>
</feature>
<reference evidence="6 7" key="1">
    <citation type="submission" date="2024-02" db="EMBL/GenBank/DDBJ databases">
        <authorList>
            <person name="Chen Y."/>
            <person name="Shah S."/>
            <person name="Dougan E. K."/>
            <person name="Thang M."/>
            <person name="Chan C."/>
        </authorList>
    </citation>
    <scope>NUCLEOTIDE SEQUENCE [LARGE SCALE GENOMIC DNA]</scope>
</reference>
<comment type="similarity">
    <text evidence="1">Belongs to the ATP-dependent AMP-binding enzyme family.</text>
</comment>
<feature type="region of interest" description="Disordered" evidence="3">
    <location>
        <begin position="490"/>
        <end position="516"/>
    </location>
</feature>
<dbReference type="InterPro" id="IPR025110">
    <property type="entry name" value="AMP-bd_C"/>
</dbReference>
<name>A0ABP0I275_9DINO</name>
<evidence type="ECO:0000256" key="3">
    <source>
        <dbReference type="SAM" id="MobiDB-lite"/>
    </source>
</evidence>
<evidence type="ECO:0000259" key="4">
    <source>
        <dbReference type="Pfam" id="PF00501"/>
    </source>
</evidence>
<dbReference type="Pfam" id="PF00501">
    <property type="entry name" value="AMP-binding"/>
    <property type="match status" value="1"/>
</dbReference>
<keyword evidence="7" id="KW-1185">Reference proteome</keyword>
<protein>
    <submittedName>
        <fullName evidence="6">Long-chain-fatty-acid--CoA ligase (Long-chain acyl-CoA synthetase)</fullName>
    </submittedName>
</protein>
<feature type="domain" description="AMP-dependent synthetase/ligase" evidence="4">
    <location>
        <begin position="212"/>
        <end position="360"/>
    </location>
</feature>
<keyword evidence="2 6" id="KW-0436">Ligase</keyword>
<dbReference type="PANTHER" id="PTHR43201">
    <property type="entry name" value="ACYL-COA SYNTHETASE"/>
    <property type="match status" value="1"/>
</dbReference>
<dbReference type="Pfam" id="PF13193">
    <property type="entry name" value="AMP-binding_C"/>
    <property type="match status" value="1"/>
</dbReference>
<evidence type="ECO:0000256" key="1">
    <source>
        <dbReference type="ARBA" id="ARBA00006432"/>
    </source>
</evidence>
<dbReference type="GO" id="GO:0016874">
    <property type="term" value="F:ligase activity"/>
    <property type="evidence" value="ECO:0007669"/>
    <property type="project" value="UniProtKB-KW"/>
</dbReference>
<dbReference type="Gene3D" id="3.40.50.980">
    <property type="match status" value="1"/>
</dbReference>
<feature type="compositionally biased region" description="Basic and acidic residues" evidence="3">
    <location>
        <begin position="494"/>
        <end position="510"/>
    </location>
</feature>
<organism evidence="6 7">
    <name type="scientific">Durusdinium trenchii</name>
    <dbReference type="NCBI Taxonomy" id="1381693"/>
    <lineage>
        <taxon>Eukaryota</taxon>
        <taxon>Sar</taxon>
        <taxon>Alveolata</taxon>
        <taxon>Dinophyceae</taxon>
        <taxon>Suessiales</taxon>
        <taxon>Symbiodiniaceae</taxon>
        <taxon>Durusdinium</taxon>
    </lineage>
</organism>
<dbReference type="PANTHER" id="PTHR43201:SF5">
    <property type="entry name" value="MEDIUM-CHAIN ACYL-COA LIGASE ACSF2, MITOCHONDRIAL"/>
    <property type="match status" value="1"/>
</dbReference>
<dbReference type="InterPro" id="IPR045851">
    <property type="entry name" value="AMP-bd_C_sf"/>
</dbReference>